<feature type="domain" description="Amidase" evidence="1">
    <location>
        <begin position="46"/>
        <end position="470"/>
    </location>
</feature>
<gene>
    <name evidence="2" type="ORF">SAMN04490184_2099</name>
</gene>
<dbReference type="PANTHER" id="PTHR42678:SF34">
    <property type="entry name" value="OS04G0183300 PROTEIN"/>
    <property type="match status" value="1"/>
</dbReference>
<dbReference type="Gene3D" id="3.90.1300.10">
    <property type="entry name" value="Amidase signature (AS) domain"/>
    <property type="match status" value="1"/>
</dbReference>
<dbReference type="SUPFAM" id="SSF75304">
    <property type="entry name" value="Amidase signature (AS) enzymes"/>
    <property type="match status" value="1"/>
</dbReference>
<sequence>MIGPIIAGGLTDGVLQAFLNQPQGFKSAFQMSEEMAKGQATSESLVNDSLKQIANIDRGLQGGNAFIEINPDARKQAQMRDQERARGVSCGYLYGVPVALKDVFETKDRMQTSAGSKALVGAPATANAKVVDKLLKAGSVVVGKTNMSEFSNFRSEFPVDGWSSRGGQTLNPHRLGGQVAGSSSGSAVAVAQGHVPLALGVETSGSIITPAAYNGVFGLKTTVGLVSTEGVMTSSRMDTIGTFTRNVRDAAEALNAMTESRRYSEGLGSDALKGKRIGYTPLPKLSEEDAKDPAKRADQKHYEAAIEVLKDRGAILVQVGQLDSDITEQTYKDYNQALFGDVKQQLENYLAGRERLPVKSISELIAFNKRHSQSGEPDQRFLEMINDLNVTQERRDQLWQDIVPIFQKSIDDPIKKHKLDAMVSNFLSHNYYYAAAAGYPGMSIPSGMDDEGMPTALYLYGTANSEATLLSAAYVYEQASPSIKEPAFLPGTPFSRVPVDTGATIGEPTNLA</sequence>
<reference evidence="2 3" key="1">
    <citation type="submission" date="2016-10" db="EMBL/GenBank/DDBJ databases">
        <authorList>
            <person name="Varghese N."/>
            <person name="Submissions S."/>
        </authorList>
    </citation>
    <scope>NUCLEOTIDE SEQUENCE [LARGE SCALE GENOMIC DNA]</scope>
    <source>
        <strain evidence="2 3">BS2774</strain>
    </source>
</reference>
<dbReference type="InterPro" id="IPR023631">
    <property type="entry name" value="Amidase_dom"/>
</dbReference>
<dbReference type="Pfam" id="PF01425">
    <property type="entry name" value="Amidase"/>
    <property type="match status" value="1"/>
</dbReference>
<evidence type="ECO:0000259" key="1">
    <source>
        <dbReference type="Pfam" id="PF01425"/>
    </source>
</evidence>
<organism evidence="2 3">
    <name type="scientific">Pseudomonas extremorientalis</name>
    <dbReference type="NCBI Taxonomy" id="169669"/>
    <lineage>
        <taxon>Bacteria</taxon>
        <taxon>Pseudomonadati</taxon>
        <taxon>Pseudomonadota</taxon>
        <taxon>Gammaproteobacteria</taxon>
        <taxon>Pseudomonadales</taxon>
        <taxon>Pseudomonadaceae</taxon>
        <taxon>Pseudomonas</taxon>
    </lineage>
</organism>
<evidence type="ECO:0000313" key="3">
    <source>
        <dbReference type="Proteomes" id="UP000182654"/>
    </source>
</evidence>
<dbReference type="RefSeq" id="WP_231999524.1">
    <property type="nucleotide sequence ID" value="NZ_CP117459.1"/>
</dbReference>
<dbReference type="Proteomes" id="UP000182654">
    <property type="component" value="Chromosome I"/>
</dbReference>
<dbReference type="PANTHER" id="PTHR42678">
    <property type="entry name" value="AMIDASE"/>
    <property type="match status" value="1"/>
</dbReference>
<proteinExistence type="predicted"/>
<accession>A0ABY0SBK1</accession>
<name>A0ABY0SBK1_9PSED</name>
<protein>
    <submittedName>
        <fullName evidence="2">Amidase</fullName>
    </submittedName>
</protein>
<keyword evidence="3" id="KW-1185">Reference proteome</keyword>
<dbReference type="InterPro" id="IPR036928">
    <property type="entry name" value="AS_sf"/>
</dbReference>
<evidence type="ECO:0000313" key="2">
    <source>
        <dbReference type="EMBL" id="SDP02991.1"/>
    </source>
</evidence>
<dbReference type="EMBL" id="LT629708">
    <property type="protein sequence ID" value="SDP02991.1"/>
    <property type="molecule type" value="Genomic_DNA"/>
</dbReference>